<accession>A0AAD3S4Z4</accession>
<gene>
    <name evidence="13" type="ORF">Nepgr_006320</name>
</gene>
<feature type="domain" description="Protein kinase" evidence="12">
    <location>
        <begin position="648"/>
        <end position="946"/>
    </location>
</feature>
<evidence type="ECO:0000256" key="4">
    <source>
        <dbReference type="ARBA" id="ARBA00022692"/>
    </source>
</evidence>
<evidence type="ECO:0000256" key="3">
    <source>
        <dbReference type="ARBA" id="ARBA00022614"/>
    </source>
</evidence>
<dbReference type="GO" id="GO:0004713">
    <property type="term" value="F:protein tyrosine kinase activity"/>
    <property type="evidence" value="ECO:0007669"/>
    <property type="project" value="InterPro"/>
</dbReference>
<keyword evidence="4 10" id="KW-0812">Transmembrane</keyword>
<feature type="chain" id="PRO_5042183773" description="Protein kinase domain-containing protein" evidence="11">
    <location>
        <begin position="24"/>
        <end position="951"/>
    </location>
</feature>
<dbReference type="InterPro" id="IPR000719">
    <property type="entry name" value="Prot_kinase_dom"/>
</dbReference>
<keyword evidence="14" id="KW-1185">Reference proteome</keyword>
<comment type="subcellular location">
    <subcellularLocation>
        <location evidence="1">Membrane</location>
        <topology evidence="1">Single-pass type I membrane protein</topology>
    </subcellularLocation>
</comment>
<organism evidence="13 14">
    <name type="scientific">Nepenthes gracilis</name>
    <name type="common">Slender pitcher plant</name>
    <dbReference type="NCBI Taxonomy" id="150966"/>
    <lineage>
        <taxon>Eukaryota</taxon>
        <taxon>Viridiplantae</taxon>
        <taxon>Streptophyta</taxon>
        <taxon>Embryophyta</taxon>
        <taxon>Tracheophyta</taxon>
        <taxon>Spermatophyta</taxon>
        <taxon>Magnoliopsida</taxon>
        <taxon>eudicotyledons</taxon>
        <taxon>Gunneridae</taxon>
        <taxon>Pentapetalae</taxon>
        <taxon>Caryophyllales</taxon>
        <taxon>Nepenthaceae</taxon>
        <taxon>Nepenthes</taxon>
    </lineage>
</organism>
<evidence type="ECO:0000256" key="8">
    <source>
        <dbReference type="ARBA" id="ARBA00023136"/>
    </source>
</evidence>
<dbReference type="Pfam" id="PF08263">
    <property type="entry name" value="LRRNT_2"/>
    <property type="match status" value="1"/>
</dbReference>
<evidence type="ECO:0000256" key="11">
    <source>
        <dbReference type="SAM" id="SignalP"/>
    </source>
</evidence>
<dbReference type="Pfam" id="PF07714">
    <property type="entry name" value="PK_Tyr_Ser-Thr"/>
    <property type="match status" value="1"/>
</dbReference>
<dbReference type="InterPro" id="IPR052595">
    <property type="entry name" value="LRRC69/RLP"/>
</dbReference>
<dbReference type="Pfam" id="PF13855">
    <property type="entry name" value="LRR_8"/>
    <property type="match status" value="1"/>
</dbReference>
<dbReference type="SMART" id="SM00219">
    <property type="entry name" value="TyrKc"/>
    <property type="match status" value="1"/>
</dbReference>
<dbReference type="InterPro" id="IPR032675">
    <property type="entry name" value="LRR_dom_sf"/>
</dbReference>
<evidence type="ECO:0000256" key="1">
    <source>
        <dbReference type="ARBA" id="ARBA00004479"/>
    </source>
</evidence>
<evidence type="ECO:0000259" key="12">
    <source>
        <dbReference type="PROSITE" id="PS50011"/>
    </source>
</evidence>
<dbReference type="PANTHER" id="PTHR48057">
    <property type="entry name" value="LEUCINE-RICH REPEAT SERINE/THREONINE-PROTEIN KINASE 1"/>
    <property type="match status" value="1"/>
</dbReference>
<dbReference type="SUPFAM" id="SSF56112">
    <property type="entry name" value="Protein kinase-like (PK-like)"/>
    <property type="match status" value="1"/>
</dbReference>
<proteinExistence type="inferred from homology"/>
<dbReference type="EMBL" id="BSYO01000005">
    <property type="protein sequence ID" value="GMH04481.1"/>
    <property type="molecule type" value="Genomic_DNA"/>
</dbReference>
<dbReference type="PRINTS" id="PR00019">
    <property type="entry name" value="LEURICHRPT"/>
</dbReference>
<dbReference type="InterPro" id="IPR003591">
    <property type="entry name" value="Leu-rich_rpt_typical-subtyp"/>
</dbReference>
<keyword evidence="9" id="KW-0325">Glycoprotein</keyword>
<protein>
    <recommendedName>
        <fullName evidence="12">Protein kinase domain-containing protein</fullName>
    </recommendedName>
</protein>
<feature type="transmembrane region" description="Helical" evidence="10">
    <location>
        <begin position="635"/>
        <end position="659"/>
    </location>
</feature>
<feature type="signal peptide" evidence="11">
    <location>
        <begin position="1"/>
        <end position="23"/>
    </location>
</feature>
<comment type="caution">
    <text evidence="13">The sequence shown here is derived from an EMBL/GenBank/DDBJ whole genome shotgun (WGS) entry which is preliminary data.</text>
</comment>
<keyword evidence="7 10" id="KW-1133">Transmembrane helix</keyword>
<dbReference type="InterPro" id="IPR020635">
    <property type="entry name" value="Tyr_kinase_cat_dom"/>
</dbReference>
<evidence type="ECO:0000256" key="9">
    <source>
        <dbReference type="ARBA" id="ARBA00023180"/>
    </source>
</evidence>
<sequence>MELFKWFSFNLLLASVFFPLVFGADVFSEALISFKAELLDPTDSLNDWFLHSSEANPSEKIQACSWSGVTCNSNSTIVTGLDLSKKHLSGEITGELLGVFLDLIDLNLSHNSFSGQLPVSIFNLVNLRTLDISRNSFSGHFPNGSFGLKSLVVLDAFSNSFSGQLPAELSQIESLRVLNLAGSYFSGQIPSEFGSFKSLEFVHLAGNFLNGSIPPELGKLKTLTHMEIGYNSYQGGIPWQLGNMSELQYLDIAGANLSGPIPIQLSNLTKLESLFLFRNQLNGPISSEFSKLVPLRDLDLSDNQIYGQIPESFAELKNLRLLSLMCNDMSGTIPQGIAELPMLETLLIWSNSFSGSLPDTLGSNTKLKLVDVSTNNLNGSIPNSICFGGVLSKLIIFSNNFSGELPSSLSNCFSLVRLRVEDNSISGNIPLKFSRLRNISYIDLSRNKFTGGIPDDISQAPTLEYFNVSHNPELGGNIPPNLWSLPLLKNFSASSCNILGNFPSFQSCESVSVIELNANNLSETIPESISDCQALEMINLSNNSLTGPIPEGLSTLPSLKVIDLSHNKLNGLIPAKFGNSSSLRLLNVSFNDLSGSIPQEKSFRLMGNSSFEGNPKLCGVPLQPCREPKEIRDEFTWALILCAVVVVFIALAVSGLFYFQKVRKDQWKMVSFSGLPQFTPNDVLKSLHLTEGEDTIPSPSSPICKALLPTGLTVLVKIIEWEPHKMRIMMDFIAQMGNARHKNLIRLLGLCYNNHLAYLLYDLLPQGNLIEKLKVKRDWASKYRLVIGIARGLKFLHHDCYPAIPHGDVRSSNIVVDENMEPQLAELGFKFLVQVKKWSFLSELPGKQTGEMNAAIQEEIYGDIYKFGEVILEILSNGRMRSSGKSMQSKPKEVLFEEICSENEVGCLKSLRKEMKLVLEVAFLCTRSKPSDRPSMEDALKILSGLKQLRS</sequence>
<dbReference type="InterPro" id="IPR008266">
    <property type="entry name" value="Tyr_kinase_AS"/>
</dbReference>
<keyword evidence="6" id="KW-0677">Repeat</keyword>
<dbReference type="SUPFAM" id="SSF52047">
    <property type="entry name" value="RNI-like"/>
    <property type="match status" value="1"/>
</dbReference>
<dbReference type="PROSITE" id="PS00109">
    <property type="entry name" value="PROTEIN_KINASE_TYR"/>
    <property type="match status" value="1"/>
</dbReference>
<evidence type="ECO:0000313" key="14">
    <source>
        <dbReference type="Proteomes" id="UP001279734"/>
    </source>
</evidence>
<dbReference type="FunFam" id="1.10.510.10:FF:001306">
    <property type="entry name" value="Leucine-rich repeat receptor-like protein kinase TDR"/>
    <property type="match status" value="1"/>
</dbReference>
<dbReference type="GO" id="GO:0016020">
    <property type="term" value="C:membrane"/>
    <property type="evidence" value="ECO:0007669"/>
    <property type="project" value="UniProtKB-SubCell"/>
</dbReference>
<evidence type="ECO:0000256" key="2">
    <source>
        <dbReference type="ARBA" id="ARBA00009592"/>
    </source>
</evidence>
<comment type="similarity">
    <text evidence="2">Belongs to the RLP family.</text>
</comment>
<dbReference type="Gene3D" id="3.80.10.10">
    <property type="entry name" value="Ribonuclease Inhibitor"/>
    <property type="match status" value="3"/>
</dbReference>
<reference evidence="13" key="1">
    <citation type="submission" date="2023-05" db="EMBL/GenBank/DDBJ databases">
        <title>Nepenthes gracilis genome sequencing.</title>
        <authorList>
            <person name="Fukushima K."/>
        </authorList>
    </citation>
    <scope>NUCLEOTIDE SEQUENCE</scope>
    <source>
        <strain evidence="13">SING2019-196</strain>
    </source>
</reference>
<evidence type="ECO:0000256" key="5">
    <source>
        <dbReference type="ARBA" id="ARBA00022729"/>
    </source>
</evidence>
<evidence type="ECO:0000256" key="7">
    <source>
        <dbReference type="ARBA" id="ARBA00022989"/>
    </source>
</evidence>
<keyword evidence="8 10" id="KW-0472">Membrane</keyword>
<evidence type="ECO:0000256" key="6">
    <source>
        <dbReference type="ARBA" id="ARBA00022737"/>
    </source>
</evidence>
<dbReference type="InterPro" id="IPR013210">
    <property type="entry name" value="LRR_N_plant-typ"/>
</dbReference>
<dbReference type="PROSITE" id="PS50011">
    <property type="entry name" value="PROTEIN_KINASE_DOM"/>
    <property type="match status" value="1"/>
</dbReference>
<dbReference type="GO" id="GO:0005524">
    <property type="term" value="F:ATP binding"/>
    <property type="evidence" value="ECO:0007669"/>
    <property type="project" value="InterPro"/>
</dbReference>
<dbReference type="InterPro" id="IPR011009">
    <property type="entry name" value="Kinase-like_dom_sf"/>
</dbReference>
<dbReference type="FunFam" id="3.80.10.10:FF:000233">
    <property type="entry name" value="Leucine-rich repeat receptor-like protein kinase TDR"/>
    <property type="match status" value="1"/>
</dbReference>
<dbReference type="FunFam" id="3.80.10.10:FF:000275">
    <property type="entry name" value="Leucine-rich repeat receptor-like protein kinase"/>
    <property type="match status" value="1"/>
</dbReference>
<keyword evidence="3" id="KW-0433">Leucine-rich repeat</keyword>
<dbReference type="InterPro" id="IPR001245">
    <property type="entry name" value="Ser-Thr/Tyr_kinase_cat_dom"/>
</dbReference>
<dbReference type="FunFam" id="3.80.10.10:FF:000896">
    <property type="entry name" value="Leucine-rich repeat receptor-like protein kinase"/>
    <property type="match status" value="1"/>
</dbReference>
<keyword evidence="5 11" id="KW-0732">Signal</keyword>
<dbReference type="Proteomes" id="UP001279734">
    <property type="component" value="Unassembled WGS sequence"/>
</dbReference>
<dbReference type="PANTHER" id="PTHR48057:SF29">
    <property type="entry name" value="OS02G0609900 PROTEIN"/>
    <property type="match status" value="1"/>
</dbReference>
<dbReference type="SMART" id="SM00369">
    <property type="entry name" value="LRR_TYP"/>
    <property type="match status" value="6"/>
</dbReference>
<dbReference type="Gene3D" id="3.30.200.20">
    <property type="entry name" value="Phosphorylase Kinase, domain 1"/>
    <property type="match status" value="1"/>
</dbReference>
<dbReference type="AlphaFoldDB" id="A0AAD3S4Z4"/>
<evidence type="ECO:0000313" key="13">
    <source>
        <dbReference type="EMBL" id="GMH04481.1"/>
    </source>
</evidence>
<evidence type="ECO:0000256" key="10">
    <source>
        <dbReference type="SAM" id="Phobius"/>
    </source>
</evidence>
<name>A0AAD3S4Z4_NEPGR</name>
<dbReference type="SUPFAM" id="SSF52058">
    <property type="entry name" value="L domain-like"/>
    <property type="match status" value="1"/>
</dbReference>
<dbReference type="Gene3D" id="1.10.510.10">
    <property type="entry name" value="Transferase(Phosphotransferase) domain 1"/>
    <property type="match status" value="1"/>
</dbReference>
<dbReference type="Pfam" id="PF00560">
    <property type="entry name" value="LRR_1"/>
    <property type="match status" value="6"/>
</dbReference>
<dbReference type="GO" id="GO:0009791">
    <property type="term" value="P:post-embryonic development"/>
    <property type="evidence" value="ECO:0007669"/>
    <property type="project" value="UniProtKB-ARBA"/>
</dbReference>
<dbReference type="InterPro" id="IPR001611">
    <property type="entry name" value="Leu-rich_rpt"/>
</dbReference>